<feature type="domain" description="SHSP" evidence="4">
    <location>
        <begin position="26"/>
        <end position="137"/>
    </location>
</feature>
<comment type="similarity">
    <text evidence="2 3">Belongs to the small heat shock protein (HSP20) family.</text>
</comment>
<accession>A0A1H6FGP5</accession>
<reference evidence="5 6" key="1">
    <citation type="submission" date="2016-10" db="EMBL/GenBank/DDBJ databases">
        <authorList>
            <person name="de Groot N.N."/>
        </authorList>
    </citation>
    <scope>NUCLEOTIDE SEQUENCE [LARGE SCALE GENOMIC DNA]</scope>
    <source>
        <strain evidence="5">MBHS1</strain>
    </source>
</reference>
<evidence type="ECO:0000256" key="3">
    <source>
        <dbReference type="RuleBase" id="RU003616"/>
    </source>
</evidence>
<sequence length="148" mass="16894">MIDFTPLFRTAVGFDHLAPMLEEASRADVGGYPPYNIELTGEDRYRITLAVAGFSEEELELEVKEHVLRISGKRTEDKEVPEFLYQGIATRAFERRYQLAEHIRIEGAQLKDGLLHINLVREIPEAMKPRKIAIHTEEAHPVIENKAA</sequence>
<dbReference type="Gene3D" id="2.60.40.790">
    <property type="match status" value="1"/>
</dbReference>
<evidence type="ECO:0000259" key="4">
    <source>
        <dbReference type="PROSITE" id="PS01031"/>
    </source>
</evidence>
<dbReference type="SUPFAM" id="SSF49764">
    <property type="entry name" value="HSP20-like chaperones"/>
    <property type="match status" value="1"/>
</dbReference>
<evidence type="ECO:0000256" key="2">
    <source>
        <dbReference type="PROSITE-ProRule" id="PRU00285"/>
    </source>
</evidence>
<keyword evidence="1 5" id="KW-0346">Stress response</keyword>
<name>A0A1H6FGP5_9GAMM</name>
<dbReference type="InterPro" id="IPR037913">
    <property type="entry name" value="ACD_IbpA/B"/>
</dbReference>
<keyword evidence="6" id="KW-1185">Reference proteome</keyword>
<dbReference type="InterPro" id="IPR002068">
    <property type="entry name" value="A-crystallin/Hsp20_dom"/>
</dbReference>
<dbReference type="AlphaFoldDB" id="A0A1H6FGP5"/>
<dbReference type="PROSITE" id="PS01031">
    <property type="entry name" value="SHSP"/>
    <property type="match status" value="1"/>
</dbReference>
<dbReference type="InterPro" id="IPR008978">
    <property type="entry name" value="HSP20-like_chaperone"/>
</dbReference>
<dbReference type="PANTHER" id="PTHR47062">
    <property type="match status" value="1"/>
</dbReference>
<dbReference type="CDD" id="cd06470">
    <property type="entry name" value="ACD_IbpA-B_like"/>
    <property type="match status" value="1"/>
</dbReference>
<dbReference type="RefSeq" id="WP_407079415.1">
    <property type="nucleotide sequence ID" value="NZ_FMSV02000552.1"/>
</dbReference>
<evidence type="ECO:0000313" key="6">
    <source>
        <dbReference type="Proteomes" id="UP000236724"/>
    </source>
</evidence>
<dbReference type="EMBL" id="FMSV02000552">
    <property type="protein sequence ID" value="SEH08529.1"/>
    <property type="molecule type" value="Genomic_DNA"/>
</dbReference>
<dbReference type="Proteomes" id="UP000236724">
    <property type="component" value="Unassembled WGS sequence"/>
</dbReference>
<dbReference type="Pfam" id="PF00011">
    <property type="entry name" value="HSP20"/>
    <property type="match status" value="1"/>
</dbReference>
<gene>
    <name evidence="5" type="primary">ibpA_2</name>
    <name evidence="5" type="ORF">MBHS_04421</name>
</gene>
<organism evidence="5 6">
    <name type="scientific">Candidatus Venteria ishoeyi</name>
    <dbReference type="NCBI Taxonomy" id="1899563"/>
    <lineage>
        <taxon>Bacteria</taxon>
        <taxon>Pseudomonadati</taxon>
        <taxon>Pseudomonadota</taxon>
        <taxon>Gammaproteobacteria</taxon>
        <taxon>Thiotrichales</taxon>
        <taxon>Thiotrichaceae</taxon>
        <taxon>Venteria</taxon>
    </lineage>
</organism>
<dbReference type="PANTHER" id="PTHR47062:SF1">
    <property type="entry name" value="SMALL HEAT SHOCK PROTEIN IBPA"/>
    <property type="match status" value="1"/>
</dbReference>
<evidence type="ECO:0000256" key="1">
    <source>
        <dbReference type="ARBA" id="ARBA00023016"/>
    </source>
</evidence>
<evidence type="ECO:0000313" key="5">
    <source>
        <dbReference type="EMBL" id="SEH08529.1"/>
    </source>
</evidence>
<proteinExistence type="inferred from homology"/>
<protein>
    <submittedName>
        <fullName evidence="5">Small heat shock protein IbpA</fullName>
    </submittedName>
</protein>